<keyword evidence="1" id="KW-0472">Membrane</keyword>
<protein>
    <submittedName>
        <fullName evidence="2">Uncharacterized protein</fullName>
    </submittedName>
</protein>
<evidence type="ECO:0000256" key="1">
    <source>
        <dbReference type="SAM" id="Phobius"/>
    </source>
</evidence>
<dbReference type="AlphaFoldDB" id="A0A226DSP5"/>
<evidence type="ECO:0000313" key="2">
    <source>
        <dbReference type="EMBL" id="OXA48502.1"/>
    </source>
</evidence>
<name>A0A226DSP5_FOLCA</name>
<comment type="caution">
    <text evidence="2">The sequence shown here is derived from an EMBL/GenBank/DDBJ whole genome shotgun (WGS) entry which is preliminary data.</text>
</comment>
<keyword evidence="3" id="KW-1185">Reference proteome</keyword>
<keyword evidence="1" id="KW-1133">Transmembrane helix</keyword>
<dbReference type="Proteomes" id="UP000198287">
    <property type="component" value="Unassembled WGS sequence"/>
</dbReference>
<proteinExistence type="predicted"/>
<accession>A0A226DSP5</accession>
<keyword evidence="1" id="KW-0812">Transmembrane</keyword>
<reference evidence="2 3" key="1">
    <citation type="submission" date="2015-12" db="EMBL/GenBank/DDBJ databases">
        <title>The genome of Folsomia candida.</title>
        <authorList>
            <person name="Faddeeva A."/>
            <person name="Derks M.F."/>
            <person name="Anvar Y."/>
            <person name="Smit S."/>
            <person name="Van Straalen N."/>
            <person name="Roelofs D."/>
        </authorList>
    </citation>
    <scope>NUCLEOTIDE SEQUENCE [LARGE SCALE GENOMIC DNA]</scope>
    <source>
        <strain evidence="2 3">VU population</strain>
        <tissue evidence="2">Whole body</tissue>
    </source>
</reference>
<dbReference type="EMBL" id="LNIX01000011">
    <property type="protein sequence ID" value="OXA48502.1"/>
    <property type="molecule type" value="Genomic_DNA"/>
</dbReference>
<gene>
    <name evidence="2" type="ORF">Fcan01_16705</name>
</gene>
<sequence length="687" mass="79754">MKNLVKFRVQIAFLALSFPQNLTTSKAAPKTFLILNDLLTPFSHCLIHLINYKYLDIRRPEIPIVLEGHGYKRIKPKRFSRLEGNLRRRLNDSFRWKCVFHGFLFPKLPSPKIHMSMFECPYYYKEYWTGRMKTELDHGFSNLFRHRDFWIYITDRKSFEKWTPWVRGIEEVQGAQAQSLTGIVYISRSTQLPEWYISCRTCHPRKFTFHQHISTDRTTVVESFYKFASEIHPDKKFKISDIFSQVPAYSMKTAQLQRFDQISSNSTIDSLTFSSIYPNHSYIFEIFTHTTDMEITEPKKTAIYINQPSHAPNIRLSRSSYRFLTCDGLIQGEVRGPRFANLVSAYTLEAWLVLIILGFISAIVLKLIGGMKQFIDFSEELLLLVAFLLEQGVNLPPGKSKLLSSMCILAPWLLMCVVLSNGYKGSNVTDLISPLKGALISNFKQLLDRNYTLFVPVLKTYEQRRRIFLERNGSKQISALVEHVLSKLFVVKREHNITVLDGVLPCNKSAMVVYGSEIDEYEAKLRMLRPRSNIVKSKDELFKEELGWGTDYSLDVKLEVRFKYLFQAGMINFWTRYIRFLKMMKFNGLNRLVITTERDEKAKSLKLEEYMESHISELRIDPVGGGVDLMEMHSPVFRIWFSASDGIFFKFSGLAQDAENQILNTGGCISLRSTPPPHRVDAKFRDV</sequence>
<organism evidence="2 3">
    <name type="scientific">Folsomia candida</name>
    <name type="common">Springtail</name>
    <dbReference type="NCBI Taxonomy" id="158441"/>
    <lineage>
        <taxon>Eukaryota</taxon>
        <taxon>Metazoa</taxon>
        <taxon>Ecdysozoa</taxon>
        <taxon>Arthropoda</taxon>
        <taxon>Hexapoda</taxon>
        <taxon>Collembola</taxon>
        <taxon>Entomobryomorpha</taxon>
        <taxon>Isotomoidea</taxon>
        <taxon>Isotomidae</taxon>
        <taxon>Proisotominae</taxon>
        <taxon>Folsomia</taxon>
    </lineage>
</organism>
<feature type="transmembrane region" description="Helical" evidence="1">
    <location>
        <begin position="350"/>
        <end position="369"/>
    </location>
</feature>
<evidence type="ECO:0000313" key="3">
    <source>
        <dbReference type="Proteomes" id="UP000198287"/>
    </source>
</evidence>